<dbReference type="GO" id="GO:0050797">
    <property type="term" value="F:thymidylate synthase (FAD) activity"/>
    <property type="evidence" value="ECO:0007669"/>
    <property type="project" value="InterPro"/>
</dbReference>
<dbReference type="OrthoDB" id="9780625at2"/>
<dbReference type="PROSITE" id="PS51331">
    <property type="entry name" value="THYX"/>
    <property type="match status" value="1"/>
</dbReference>
<evidence type="ECO:0000313" key="1">
    <source>
        <dbReference type="EMBL" id="SMO61107.1"/>
    </source>
</evidence>
<reference evidence="1 2" key="1">
    <citation type="submission" date="2017-05" db="EMBL/GenBank/DDBJ databases">
        <authorList>
            <person name="Varghese N."/>
            <person name="Submissions S."/>
        </authorList>
    </citation>
    <scope>NUCLEOTIDE SEQUENCE [LARGE SCALE GENOMIC DNA]</scope>
    <source>
        <strain evidence="1 2">DSM 16304</strain>
    </source>
</reference>
<dbReference type="SUPFAM" id="SSF69796">
    <property type="entry name" value="Thymidylate synthase-complementing protein Thy1"/>
    <property type="match status" value="1"/>
</dbReference>
<dbReference type="AlphaFoldDB" id="A0A521CNS8"/>
<accession>A0A521CNS8</accession>
<dbReference type="EMBL" id="FXTM01000014">
    <property type="protein sequence ID" value="SMO61107.1"/>
    <property type="molecule type" value="Genomic_DNA"/>
</dbReference>
<dbReference type="GO" id="GO:0050660">
    <property type="term" value="F:flavin adenine dinucleotide binding"/>
    <property type="evidence" value="ECO:0007669"/>
    <property type="project" value="InterPro"/>
</dbReference>
<dbReference type="Pfam" id="PF02511">
    <property type="entry name" value="Thy1"/>
    <property type="match status" value="1"/>
</dbReference>
<dbReference type="InterPro" id="IPR036098">
    <property type="entry name" value="Thymidylate_synthase_ThyX_sf"/>
</dbReference>
<evidence type="ECO:0000313" key="2">
    <source>
        <dbReference type="Proteomes" id="UP000317315"/>
    </source>
</evidence>
<dbReference type="GO" id="GO:0070402">
    <property type="term" value="F:NADPH binding"/>
    <property type="evidence" value="ECO:0007669"/>
    <property type="project" value="TreeGrafter"/>
</dbReference>
<proteinExistence type="predicted"/>
<dbReference type="PANTHER" id="PTHR34934:SF1">
    <property type="entry name" value="FLAVIN-DEPENDENT THYMIDYLATE SYNTHASE"/>
    <property type="match status" value="1"/>
</dbReference>
<organism evidence="1 2">
    <name type="scientific">Balnearium lithotrophicum</name>
    <dbReference type="NCBI Taxonomy" id="223788"/>
    <lineage>
        <taxon>Bacteria</taxon>
        <taxon>Pseudomonadati</taxon>
        <taxon>Aquificota</taxon>
        <taxon>Aquificia</taxon>
        <taxon>Desulfurobacteriales</taxon>
        <taxon>Desulfurobacteriaceae</taxon>
        <taxon>Balnearium</taxon>
    </lineage>
</organism>
<dbReference type="Gene3D" id="3.30.1360.170">
    <property type="match status" value="1"/>
</dbReference>
<name>A0A521CNS8_9BACT</name>
<dbReference type="PANTHER" id="PTHR34934">
    <property type="entry name" value="FLAVIN-DEPENDENT THYMIDYLATE SYNTHASE"/>
    <property type="match status" value="1"/>
</dbReference>
<dbReference type="Proteomes" id="UP000317315">
    <property type="component" value="Unassembled WGS sequence"/>
</dbReference>
<keyword evidence="2" id="KW-1185">Reference proteome</keyword>
<dbReference type="InterPro" id="IPR003669">
    <property type="entry name" value="Thymidylate_synthase_ThyX"/>
</dbReference>
<dbReference type="GO" id="GO:0004799">
    <property type="term" value="F:thymidylate synthase activity"/>
    <property type="evidence" value="ECO:0007669"/>
    <property type="project" value="TreeGrafter"/>
</dbReference>
<gene>
    <name evidence="1" type="ORF">SAMN06269117_11428</name>
</gene>
<dbReference type="CDD" id="cd20175">
    <property type="entry name" value="ThyX"/>
    <property type="match status" value="1"/>
</dbReference>
<dbReference type="GO" id="GO:0006231">
    <property type="term" value="P:dTMP biosynthetic process"/>
    <property type="evidence" value="ECO:0007669"/>
    <property type="project" value="InterPro"/>
</dbReference>
<sequence>MKLKYIHKVAEKFPYDYEEPPICKVVLWDFSKANENEESRKEAVCLVASISYGNEYCKDPDRLWNLLIERGHESPFEFVRCWDVGDLRNSDYINWEKAIKEFNQDHDSYISSSISINKRFFATFKLKVPIFVARQIQRHRAFSYMEMSRRYVKGNKVKFFCWLGREAIIHPDIRIGSCMMGEMAYEQLITEGWEPEQARAFLPLGLYTQFWMQGDYRAWLNFFIHRLHPEAQEETRLVAKSMWNLLKEHQPEIVKMMADYLDRWVEDCNPIFTPARQKRAEWFKREFLEE</sequence>
<protein>
    <submittedName>
        <fullName evidence="1">Thymidylate synthase complementing protein</fullName>
    </submittedName>
</protein>
<dbReference type="RefSeq" id="WP_142935661.1">
    <property type="nucleotide sequence ID" value="NZ_FXTM01000014.1"/>
</dbReference>